<feature type="region of interest" description="Disordered" evidence="5">
    <location>
        <begin position="97"/>
        <end position="136"/>
    </location>
</feature>
<comment type="similarity">
    <text evidence="2 4">Belongs to the 2-oxoacid dehydrogenase family.</text>
</comment>
<dbReference type="Gene3D" id="2.40.50.100">
    <property type="match status" value="1"/>
</dbReference>
<dbReference type="InterPro" id="IPR036625">
    <property type="entry name" value="E3-bd_dom_sf"/>
</dbReference>
<dbReference type="PANTHER" id="PTHR23151:SF90">
    <property type="entry name" value="DIHYDROLIPOYLLYSINE-RESIDUE ACETYLTRANSFERASE COMPONENT OF PYRUVATE DEHYDROGENASE COMPLEX, MITOCHONDRIAL-RELATED"/>
    <property type="match status" value="1"/>
</dbReference>
<dbReference type="PROSITE" id="PS51826">
    <property type="entry name" value="PSBD"/>
    <property type="match status" value="1"/>
</dbReference>
<dbReference type="InterPro" id="IPR000089">
    <property type="entry name" value="Biotin_lipoyl"/>
</dbReference>
<accession>A0ABU7Q955</accession>
<comment type="caution">
    <text evidence="8">The sequence shown here is derived from an EMBL/GenBank/DDBJ whole genome shotgun (WGS) entry which is preliminary data.</text>
</comment>
<dbReference type="Pfam" id="PF00364">
    <property type="entry name" value="Biotin_lipoyl"/>
    <property type="match status" value="1"/>
</dbReference>
<dbReference type="InterPro" id="IPR001078">
    <property type="entry name" value="2-oxoacid_DH_actylTfrase"/>
</dbReference>
<evidence type="ECO:0000259" key="6">
    <source>
        <dbReference type="PROSITE" id="PS50968"/>
    </source>
</evidence>
<feature type="region of interest" description="Disordered" evidence="5">
    <location>
        <begin position="179"/>
        <end position="212"/>
    </location>
</feature>
<dbReference type="InterPro" id="IPR004167">
    <property type="entry name" value="PSBD"/>
</dbReference>
<evidence type="ECO:0000256" key="4">
    <source>
        <dbReference type="RuleBase" id="RU003423"/>
    </source>
</evidence>
<dbReference type="Proteomes" id="UP001354709">
    <property type="component" value="Unassembled WGS sequence"/>
</dbReference>
<dbReference type="Pfam" id="PF02817">
    <property type="entry name" value="E3_binding"/>
    <property type="match status" value="1"/>
</dbReference>
<feature type="compositionally biased region" description="Polar residues" evidence="5">
    <location>
        <begin position="97"/>
        <end position="108"/>
    </location>
</feature>
<dbReference type="SUPFAM" id="SSF47005">
    <property type="entry name" value="Peripheral subunit-binding domain of 2-oxo acid dehydrogenase complex"/>
    <property type="match status" value="1"/>
</dbReference>
<protein>
    <recommendedName>
        <fullName evidence="4">Dihydrolipoamide acetyltransferase component of pyruvate dehydrogenase complex</fullName>
        <ecNumber evidence="4">2.3.1.-</ecNumber>
    </recommendedName>
</protein>
<feature type="domain" description="Lipoyl-binding" evidence="6">
    <location>
        <begin position="2"/>
        <end position="77"/>
    </location>
</feature>
<evidence type="ECO:0000256" key="2">
    <source>
        <dbReference type="ARBA" id="ARBA00007317"/>
    </source>
</evidence>
<evidence type="ECO:0000256" key="1">
    <source>
        <dbReference type="ARBA" id="ARBA00001938"/>
    </source>
</evidence>
<dbReference type="SUPFAM" id="SSF52777">
    <property type="entry name" value="CoA-dependent acyltransferases"/>
    <property type="match status" value="1"/>
</dbReference>
<keyword evidence="3 4" id="KW-0450">Lipoyl</keyword>
<dbReference type="InterPro" id="IPR023213">
    <property type="entry name" value="CAT-like_dom_sf"/>
</dbReference>
<dbReference type="GO" id="GO:0016746">
    <property type="term" value="F:acyltransferase activity"/>
    <property type="evidence" value="ECO:0007669"/>
    <property type="project" value="UniProtKB-KW"/>
</dbReference>
<evidence type="ECO:0000313" key="8">
    <source>
        <dbReference type="EMBL" id="MEE4597166.1"/>
    </source>
</evidence>
<dbReference type="SUPFAM" id="SSF51230">
    <property type="entry name" value="Single hybrid motif"/>
    <property type="match status" value="1"/>
</dbReference>
<evidence type="ECO:0000256" key="5">
    <source>
        <dbReference type="SAM" id="MobiDB-lite"/>
    </source>
</evidence>
<name>A0ABU7Q955_9ACTN</name>
<dbReference type="EC" id="2.3.1.-" evidence="4"/>
<dbReference type="InterPro" id="IPR011053">
    <property type="entry name" value="Single_hybrid_motif"/>
</dbReference>
<organism evidence="8 9">
    <name type="scientific">Streptomyces asiaticus subsp. ignotus</name>
    <dbReference type="NCBI Taxonomy" id="3098222"/>
    <lineage>
        <taxon>Bacteria</taxon>
        <taxon>Bacillati</taxon>
        <taxon>Actinomycetota</taxon>
        <taxon>Actinomycetes</taxon>
        <taxon>Kitasatosporales</taxon>
        <taxon>Streptomycetaceae</taxon>
        <taxon>Streptomyces</taxon>
        <taxon>Streptomyces violaceusniger group</taxon>
    </lineage>
</organism>
<evidence type="ECO:0000259" key="7">
    <source>
        <dbReference type="PROSITE" id="PS51826"/>
    </source>
</evidence>
<dbReference type="EMBL" id="JAZBJO010000032">
    <property type="protein sequence ID" value="MEE4597166.1"/>
    <property type="molecule type" value="Genomic_DNA"/>
</dbReference>
<dbReference type="PANTHER" id="PTHR23151">
    <property type="entry name" value="DIHYDROLIPOAMIDE ACETYL/SUCCINYL-TRANSFERASE-RELATED"/>
    <property type="match status" value="1"/>
</dbReference>
<dbReference type="Pfam" id="PF00198">
    <property type="entry name" value="2-oxoacid_dh"/>
    <property type="match status" value="1"/>
</dbReference>
<evidence type="ECO:0000313" key="9">
    <source>
        <dbReference type="Proteomes" id="UP001354709"/>
    </source>
</evidence>
<keyword evidence="4 8" id="KW-0808">Transferase</keyword>
<feature type="domain" description="Peripheral subunit-binding (PSBD)" evidence="7">
    <location>
        <begin position="138"/>
        <end position="176"/>
    </location>
</feature>
<gene>
    <name evidence="8" type="ORF">V2J94_35640</name>
</gene>
<sequence length="454" mass="47407">MATLLRVPEVAAGATEAILSEWLLEESASFRAGDPVVTLETDKALVEVPAEADGILLRPLATQGETVAVGAPMALLGDESERDSDVARLLAELGVQESSVTSGGTAPSGQPVAAPASARGDGATPASPAADADVPRTIISPLARRMLREAGLSTEDLPRGTGPNGRIVRRDVEEVIGRHRATAGPAVPDAEGTSETAPKAGQAAPVASAESATPPHLLATQAPADRPDHSVVTIPHTRLRRAIATRLTASKRDIPHFYLKRVARLDALLTLRAQLNEVSKQRISVNDLVVRAAALALQEVPEANITWTEEGMLQFATSDVAVAIASKRGLVTPVLRSAEDLSPAAIARHVAAYVSNADDGTLRQSDLEGGSLTVTNLGMYGVDEFSAIINPPQSAILAVGAARPEPIVEEDQVTAATRLPLVLSVDHRAIDGALAARWLDALVSSLEQPLRLVV</sequence>
<proteinExistence type="inferred from homology"/>
<dbReference type="PROSITE" id="PS50968">
    <property type="entry name" value="BIOTINYL_LIPOYL"/>
    <property type="match status" value="1"/>
</dbReference>
<reference evidence="8 9" key="1">
    <citation type="submission" date="2023-11" db="EMBL/GenBank/DDBJ databases">
        <title>30 novel species of actinomycetes from the DSMZ collection.</title>
        <authorList>
            <person name="Nouioui I."/>
        </authorList>
    </citation>
    <scope>NUCLEOTIDE SEQUENCE [LARGE SCALE GENOMIC DNA]</scope>
    <source>
        <strain evidence="8 9">DSM 41524</strain>
    </source>
</reference>
<dbReference type="RefSeq" id="WP_330813855.1">
    <property type="nucleotide sequence ID" value="NZ_JAZBJO010000032.1"/>
</dbReference>
<keyword evidence="4 8" id="KW-0012">Acyltransferase</keyword>
<dbReference type="InterPro" id="IPR045257">
    <property type="entry name" value="E2/Pdx1"/>
</dbReference>
<evidence type="ECO:0000256" key="3">
    <source>
        <dbReference type="ARBA" id="ARBA00022823"/>
    </source>
</evidence>
<dbReference type="CDD" id="cd06849">
    <property type="entry name" value="lipoyl_domain"/>
    <property type="match status" value="1"/>
</dbReference>
<comment type="cofactor">
    <cofactor evidence="1 4">
        <name>(R)-lipoate</name>
        <dbReference type="ChEBI" id="CHEBI:83088"/>
    </cofactor>
</comment>
<dbReference type="Gene3D" id="4.10.320.10">
    <property type="entry name" value="E3-binding domain"/>
    <property type="match status" value="1"/>
</dbReference>
<keyword evidence="9" id="KW-1185">Reference proteome</keyword>
<dbReference type="Gene3D" id="3.30.559.10">
    <property type="entry name" value="Chloramphenicol acetyltransferase-like domain"/>
    <property type="match status" value="1"/>
</dbReference>